<evidence type="ECO:0000313" key="2">
    <source>
        <dbReference type="Proteomes" id="UP000015105"/>
    </source>
</evidence>
<reference evidence="1" key="5">
    <citation type="journal article" date="2021" name="G3 (Bethesda)">
        <title>Aegilops tauschii genome assembly Aet v5.0 features greater sequence contiguity and improved annotation.</title>
        <authorList>
            <person name="Wang L."/>
            <person name="Zhu T."/>
            <person name="Rodriguez J.C."/>
            <person name="Deal K.R."/>
            <person name="Dubcovsky J."/>
            <person name="McGuire P.E."/>
            <person name="Lux T."/>
            <person name="Spannagl M."/>
            <person name="Mayer K.F.X."/>
            <person name="Baldrich P."/>
            <person name="Meyers B.C."/>
            <person name="Huo N."/>
            <person name="Gu Y.Q."/>
            <person name="Zhou H."/>
            <person name="Devos K.M."/>
            <person name="Bennetzen J.L."/>
            <person name="Unver T."/>
            <person name="Budak H."/>
            <person name="Gulick P.J."/>
            <person name="Galiba G."/>
            <person name="Kalapos B."/>
            <person name="Nelson D.R."/>
            <person name="Li P."/>
            <person name="You F.M."/>
            <person name="Luo M.C."/>
            <person name="Dvorak J."/>
        </authorList>
    </citation>
    <scope>NUCLEOTIDE SEQUENCE [LARGE SCALE GENOMIC DNA]</scope>
    <source>
        <strain evidence="1">cv. AL8/78</strain>
    </source>
</reference>
<keyword evidence="2" id="KW-1185">Reference proteome</keyword>
<accession>A0A453AC15</accession>
<protein>
    <submittedName>
        <fullName evidence="1">Uncharacterized protein</fullName>
    </submittedName>
</protein>
<sequence length="138" mass="16015">MLRLLHFVGTFQCHLHQEMNHLLQGRHCFQGHLPRISFRCYLLVCSIVFMHFLPCLLSPPAECTCKQQDSFCFVLLLFQIQSDQKQSATEDLKIFHVPVDDLFVTPKCLLVFFLQVLLTGQGKDNRSDRFNLFSLLVA</sequence>
<reference evidence="1" key="3">
    <citation type="journal article" date="2017" name="Nature">
        <title>Genome sequence of the progenitor of the wheat D genome Aegilops tauschii.</title>
        <authorList>
            <person name="Luo M.C."/>
            <person name="Gu Y.Q."/>
            <person name="Puiu D."/>
            <person name="Wang H."/>
            <person name="Twardziok S.O."/>
            <person name="Deal K.R."/>
            <person name="Huo N."/>
            <person name="Zhu T."/>
            <person name="Wang L."/>
            <person name="Wang Y."/>
            <person name="McGuire P.E."/>
            <person name="Liu S."/>
            <person name="Long H."/>
            <person name="Ramasamy R.K."/>
            <person name="Rodriguez J.C."/>
            <person name="Van S.L."/>
            <person name="Yuan L."/>
            <person name="Wang Z."/>
            <person name="Xia Z."/>
            <person name="Xiao L."/>
            <person name="Anderson O.D."/>
            <person name="Ouyang S."/>
            <person name="Liang Y."/>
            <person name="Zimin A.V."/>
            <person name="Pertea G."/>
            <person name="Qi P."/>
            <person name="Bennetzen J.L."/>
            <person name="Dai X."/>
            <person name="Dawson M.W."/>
            <person name="Muller H.G."/>
            <person name="Kugler K."/>
            <person name="Rivarola-Duarte L."/>
            <person name="Spannagl M."/>
            <person name="Mayer K.F.X."/>
            <person name="Lu F.H."/>
            <person name="Bevan M.W."/>
            <person name="Leroy P."/>
            <person name="Li P."/>
            <person name="You F.M."/>
            <person name="Sun Q."/>
            <person name="Liu Z."/>
            <person name="Lyons E."/>
            <person name="Wicker T."/>
            <person name="Salzberg S.L."/>
            <person name="Devos K.M."/>
            <person name="Dvorak J."/>
        </authorList>
    </citation>
    <scope>NUCLEOTIDE SEQUENCE [LARGE SCALE GENOMIC DNA]</scope>
    <source>
        <strain evidence="1">cv. AL8/78</strain>
    </source>
</reference>
<evidence type="ECO:0000313" key="1">
    <source>
        <dbReference type="EnsemblPlants" id="AET2Gv20065500.7"/>
    </source>
</evidence>
<reference evidence="2" key="1">
    <citation type="journal article" date="2014" name="Science">
        <title>Ancient hybridizations among the ancestral genomes of bread wheat.</title>
        <authorList>
            <consortium name="International Wheat Genome Sequencing Consortium,"/>
            <person name="Marcussen T."/>
            <person name="Sandve S.R."/>
            <person name="Heier L."/>
            <person name="Spannagl M."/>
            <person name="Pfeifer M."/>
            <person name="Jakobsen K.S."/>
            <person name="Wulff B.B."/>
            <person name="Steuernagel B."/>
            <person name="Mayer K.F."/>
            <person name="Olsen O.A."/>
        </authorList>
    </citation>
    <scope>NUCLEOTIDE SEQUENCE [LARGE SCALE GENOMIC DNA]</scope>
    <source>
        <strain evidence="2">cv. AL8/78</strain>
    </source>
</reference>
<dbReference type="EnsemblPlants" id="AET2Gv20065500.7">
    <property type="protein sequence ID" value="AET2Gv20065500.7"/>
    <property type="gene ID" value="AET2Gv20065500"/>
</dbReference>
<organism evidence="1 2">
    <name type="scientific">Aegilops tauschii subsp. strangulata</name>
    <name type="common">Goatgrass</name>
    <dbReference type="NCBI Taxonomy" id="200361"/>
    <lineage>
        <taxon>Eukaryota</taxon>
        <taxon>Viridiplantae</taxon>
        <taxon>Streptophyta</taxon>
        <taxon>Embryophyta</taxon>
        <taxon>Tracheophyta</taxon>
        <taxon>Spermatophyta</taxon>
        <taxon>Magnoliopsida</taxon>
        <taxon>Liliopsida</taxon>
        <taxon>Poales</taxon>
        <taxon>Poaceae</taxon>
        <taxon>BOP clade</taxon>
        <taxon>Pooideae</taxon>
        <taxon>Triticodae</taxon>
        <taxon>Triticeae</taxon>
        <taxon>Triticinae</taxon>
        <taxon>Aegilops</taxon>
    </lineage>
</organism>
<reference evidence="1" key="4">
    <citation type="submission" date="2019-03" db="UniProtKB">
        <authorList>
            <consortium name="EnsemblPlants"/>
        </authorList>
    </citation>
    <scope>IDENTIFICATION</scope>
</reference>
<dbReference type="AlphaFoldDB" id="A0A453AC15"/>
<reference evidence="2" key="2">
    <citation type="journal article" date="2017" name="Nat. Plants">
        <title>The Aegilops tauschii genome reveals multiple impacts of transposons.</title>
        <authorList>
            <person name="Zhao G."/>
            <person name="Zou C."/>
            <person name="Li K."/>
            <person name="Wang K."/>
            <person name="Li T."/>
            <person name="Gao L."/>
            <person name="Zhang X."/>
            <person name="Wang H."/>
            <person name="Yang Z."/>
            <person name="Liu X."/>
            <person name="Jiang W."/>
            <person name="Mao L."/>
            <person name="Kong X."/>
            <person name="Jiao Y."/>
            <person name="Jia J."/>
        </authorList>
    </citation>
    <scope>NUCLEOTIDE SEQUENCE [LARGE SCALE GENOMIC DNA]</scope>
    <source>
        <strain evidence="2">cv. AL8/78</strain>
    </source>
</reference>
<dbReference type="Proteomes" id="UP000015105">
    <property type="component" value="Chromosome 2D"/>
</dbReference>
<proteinExistence type="predicted"/>
<name>A0A453AC15_AEGTS</name>
<dbReference type="Gramene" id="AET2Gv20065500.7">
    <property type="protein sequence ID" value="AET2Gv20065500.7"/>
    <property type="gene ID" value="AET2Gv20065500"/>
</dbReference>